<dbReference type="Gene3D" id="1.10.287.110">
    <property type="entry name" value="DnaJ domain"/>
    <property type="match status" value="1"/>
</dbReference>
<evidence type="ECO:0000313" key="3">
    <source>
        <dbReference type="EMBL" id="KAK7202452.1"/>
    </source>
</evidence>
<gene>
    <name evidence="3" type="ORF">BZA70DRAFT_285823</name>
</gene>
<reference evidence="3 4" key="1">
    <citation type="submission" date="2024-03" db="EMBL/GenBank/DDBJ databases">
        <title>Genome-scale model development and genomic sequencing of the oleaginous clade Lipomyces.</title>
        <authorList>
            <consortium name="Lawrence Berkeley National Laboratory"/>
            <person name="Czajka J.J."/>
            <person name="Han Y."/>
            <person name="Kim J."/>
            <person name="Mondo S.J."/>
            <person name="Hofstad B.A."/>
            <person name="Robles A."/>
            <person name="Haridas S."/>
            <person name="Riley R."/>
            <person name="LaButti K."/>
            <person name="Pangilinan J."/>
            <person name="Andreopoulos W."/>
            <person name="Lipzen A."/>
            <person name="Yan J."/>
            <person name="Wang M."/>
            <person name="Ng V."/>
            <person name="Grigoriev I.V."/>
            <person name="Spatafora J.W."/>
            <person name="Magnuson J.K."/>
            <person name="Baker S.E."/>
            <person name="Pomraning K.R."/>
        </authorList>
    </citation>
    <scope>NUCLEOTIDE SEQUENCE [LARGE SCALE GENOMIC DNA]</scope>
    <source>
        <strain evidence="3 4">Phaff 52-87</strain>
    </source>
</reference>
<comment type="caution">
    <text evidence="3">The sequence shown here is derived from an EMBL/GenBank/DDBJ whole genome shotgun (WGS) entry which is preliminary data.</text>
</comment>
<protein>
    <submittedName>
        <fullName evidence="3">X-domain of DnaJ-containing-domain-containing protein</fullName>
    </submittedName>
</protein>
<dbReference type="Pfam" id="PF14308">
    <property type="entry name" value="DnaJ-X"/>
    <property type="match status" value="1"/>
</dbReference>
<feature type="compositionally biased region" description="Basic and acidic residues" evidence="1">
    <location>
        <begin position="226"/>
        <end position="237"/>
    </location>
</feature>
<feature type="region of interest" description="Disordered" evidence="1">
    <location>
        <begin position="130"/>
        <end position="245"/>
    </location>
</feature>
<dbReference type="InterPro" id="IPR001623">
    <property type="entry name" value="DnaJ_domain"/>
</dbReference>
<dbReference type="EMBL" id="JBBJBU010000017">
    <property type="protein sequence ID" value="KAK7202452.1"/>
    <property type="molecule type" value="Genomic_DNA"/>
</dbReference>
<dbReference type="CDD" id="cd06257">
    <property type="entry name" value="DnaJ"/>
    <property type="match status" value="1"/>
</dbReference>
<dbReference type="InterPro" id="IPR018253">
    <property type="entry name" value="DnaJ_domain_CS"/>
</dbReference>
<dbReference type="InterPro" id="IPR036869">
    <property type="entry name" value="J_dom_sf"/>
</dbReference>
<proteinExistence type="predicted"/>
<dbReference type="Pfam" id="PF00226">
    <property type="entry name" value="DnaJ"/>
    <property type="match status" value="1"/>
</dbReference>
<accession>A0ABR1EY32</accession>
<dbReference type="PANTHER" id="PTHR45006">
    <property type="entry name" value="DNAJ-LIKE PROTEIN 1"/>
    <property type="match status" value="1"/>
</dbReference>
<evidence type="ECO:0000313" key="4">
    <source>
        <dbReference type="Proteomes" id="UP001498771"/>
    </source>
</evidence>
<keyword evidence="4" id="KW-1185">Reference proteome</keyword>
<sequence length="493" mass="53922">MSRTATVVDTTYYDCLGVAPDATALEIKKAYRKKAILLHPDKNPNDESAHAKFQEVGEAYQILSDPDLRKQYDQFGKDQAVPAAGFEDPADFFTSIFGGEAFYDLIGELSLIKELTKAVEISQAEEQEEAAAAAAAATAETSGSAAEDTPKTTAAPSVSSATSPSSPTSTSFQTPSSPTSTAGATASSAAATEPTSTTSAPGQPHPFLAITGSEDQEHNLSGMSSEGKKSSTSLDKEKKKKGGLTQAQREEILKLEQERKAARIERVDHLTKKLIERLSLYTESEKRPDVIQAFKEKTRLERENLKMESFGIELLHAIGGVYYQKGNSYRKSSKFLGMNSIFSKVKEKGSIAKDTWNTISSAIDAQITIQDMTKAEEKGGDHWTEETKAEFERRVMGKLLNAAWRGSRYEFQGVLREVCDKVLEDKGIPAKKRMERAEALEIIGTIFKQAERDPDEDEDARVFETLLAEATQKKHKKSKKRSPSGTPAEPATA</sequence>
<evidence type="ECO:0000259" key="2">
    <source>
        <dbReference type="PROSITE" id="PS50076"/>
    </source>
</evidence>
<name>A0ABR1EY32_9ASCO</name>
<dbReference type="GeneID" id="90039312"/>
<feature type="domain" description="J" evidence="2">
    <location>
        <begin position="11"/>
        <end position="76"/>
    </location>
</feature>
<dbReference type="SUPFAM" id="SSF46565">
    <property type="entry name" value="Chaperone J-domain"/>
    <property type="match status" value="1"/>
</dbReference>
<dbReference type="RefSeq" id="XP_064765485.1">
    <property type="nucleotide sequence ID" value="XM_064913800.1"/>
</dbReference>
<feature type="compositionally biased region" description="Low complexity" evidence="1">
    <location>
        <begin position="130"/>
        <end position="201"/>
    </location>
</feature>
<dbReference type="SMART" id="SM00271">
    <property type="entry name" value="DnaJ"/>
    <property type="match status" value="1"/>
</dbReference>
<feature type="region of interest" description="Disordered" evidence="1">
    <location>
        <begin position="471"/>
        <end position="493"/>
    </location>
</feature>
<dbReference type="InterPro" id="IPR026894">
    <property type="entry name" value="DnaJ_X"/>
</dbReference>
<evidence type="ECO:0000256" key="1">
    <source>
        <dbReference type="SAM" id="MobiDB-lite"/>
    </source>
</evidence>
<feature type="compositionally biased region" description="Basic residues" evidence="1">
    <location>
        <begin position="473"/>
        <end position="482"/>
    </location>
</feature>
<dbReference type="Proteomes" id="UP001498771">
    <property type="component" value="Unassembled WGS sequence"/>
</dbReference>
<organism evidence="3 4">
    <name type="scientific">Myxozyma melibiosi</name>
    <dbReference type="NCBI Taxonomy" id="54550"/>
    <lineage>
        <taxon>Eukaryota</taxon>
        <taxon>Fungi</taxon>
        <taxon>Dikarya</taxon>
        <taxon>Ascomycota</taxon>
        <taxon>Saccharomycotina</taxon>
        <taxon>Lipomycetes</taxon>
        <taxon>Lipomycetales</taxon>
        <taxon>Lipomycetaceae</taxon>
        <taxon>Myxozyma</taxon>
    </lineage>
</organism>
<dbReference type="PRINTS" id="PR00625">
    <property type="entry name" value="JDOMAIN"/>
</dbReference>
<dbReference type="InterPro" id="IPR052814">
    <property type="entry name" value="Peroxisomal_DnaJ"/>
</dbReference>
<dbReference type="PANTHER" id="PTHR45006:SF1">
    <property type="entry name" value="DNAJ-LIKE PROTEIN 1"/>
    <property type="match status" value="1"/>
</dbReference>
<dbReference type="PROSITE" id="PS00636">
    <property type="entry name" value="DNAJ_1"/>
    <property type="match status" value="1"/>
</dbReference>
<dbReference type="PROSITE" id="PS50076">
    <property type="entry name" value="DNAJ_2"/>
    <property type="match status" value="1"/>
</dbReference>